<dbReference type="InterPro" id="IPR016128">
    <property type="entry name" value="Pyosin/cloacin_T_dom"/>
</dbReference>
<dbReference type="Pfam" id="PF06958">
    <property type="entry name" value="Pyocin_S"/>
    <property type="match status" value="1"/>
</dbReference>
<dbReference type="SUPFAM" id="SSF69369">
    <property type="entry name" value="Cloacin translocation domain"/>
    <property type="match status" value="1"/>
</dbReference>
<accession>A0ABX8Q0W9</accession>
<reference evidence="6 7" key="2">
    <citation type="journal article" date="2021" name="Microorganisms">
        <title>The Ever-Expanding Pseudomonas Genus: Description of 43 New Species and Partition of the Pseudomonas putida Group.</title>
        <authorList>
            <person name="Girard L."/>
            <person name="Lood C."/>
            <person name="Hofte M."/>
            <person name="Vandamme P."/>
            <person name="Rokni-Zadeh H."/>
            <person name="van Noort V."/>
            <person name="Lavigne R."/>
            <person name="De Mot R."/>
        </authorList>
    </citation>
    <scope>NUCLEOTIDE SEQUENCE [LARGE SCALE GENOMIC DNA]</scope>
    <source>
        <strain evidence="6 7">ZA 5.3</strain>
    </source>
</reference>
<protein>
    <submittedName>
        <fullName evidence="6">S-type pyocin domain-containing protein</fullName>
    </submittedName>
</protein>
<reference evidence="6 7" key="1">
    <citation type="journal article" date="2020" name="Microorganisms">
        <title>Reliable Identification of Environmental Pseudomonas Isolates Using the rpoD Gene.</title>
        <authorList>
            <consortium name="The Broad Institute Genome Sequencing Platform"/>
            <person name="Girard L."/>
            <person name="Lood C."/>
            <person name="Rokni-Zadeh H."/>
            <person name="van Noort V."/>
            <person name="Lavigne R."/>
            <person name="De Mot R."/>
        </authorList>
    </citation>
    <scope>NUCLEOTIDE SEQUENCE [LARGE SCALE GENOMIC DNA]</scope>
    <source>
        <strain evidence="6 7">ZA 5.3</strain>
    </source>
</reference>
<gene>
    <name evidence="6" type="ORF">HU718_005645</name>
</gene>
<keyword evidence="4" id="KW-0175">Coiled coil</keyword>
<sequence>MQKPPPWELTEAVHTTAIAPAGIPIIPATIKNIPNSGAFDSVSATRANIAEFNERTAQITHEFKTRTEQIPHSIEQELAATRLEGTTHPLPPAQAIMRELQVRHTLIARKTAEHHQKTAVANQFFGDTPLNKNFHDYYVKVSHSRRTYVLGIADAWVVSYRAAHEANLLSQTIQLLNQQQIDVHKWLATVQAQAQAAADAQRVAAERARIAQEQQRQRELAEAARLEQARLAALAQTQRLAEERTRIAAEQQRQSDIAEAARLEQEQVRVREQARIAALAEKQRQDAHLASLASEVARINAEAEAQEKKRVATLKAALAEAQFNMEAAAQAFAAEQARLNAEMEQRIEAIQSQVLAEEQSLEIRRKVIETATNVAKRQARLATLKIQQQHENQRHLHELQAVSKQEEEALKQKRQPPEIQQVYPASGVVASTRPHLSFSSTAIRLPSSAASAILDSLRVGLLTVKAAATALISGPVLVGFAALLMPSRLGNGERFSMSVPLAELSSESAQTLRETADRQGTLELPVGLGVRRLGAGAEVFVATSDDFHIRSSVLVLNAAYDLLNDVYEVALPDSPTDFLTWTPAISPGDNSTESPMVDTDSPAYTGAPIVPIEGRLDLNPILVEGWERFIIVFPDDSGIAPLYVVFSSPYAGATTKGEYSGRDFNPEQAGGPILDLDWRTAVITQTGIDAVKLHIARLDQSDANEIMIQRLEKILCGHWEFTDTDLRYYTHEVRELERFRALGLGDDFKPDRESPLWNNAHTATLEDFKLRDDESLLYSQDAIAAADKQDELFFKNLLKGGKQ</sequence>
<feature type="domain" description="Pyosin/cloacin translocation" evidence="5">
    <location>
        <begin position="512"/>
        <end position="645"/>
    </location>
</feature>
<feature type="coiled-coil region" evidence="4">
    <location>
        <begin position="333"/>
        <end position="360"/>
    </location>
</feature>
<evidence type="ECO:0000259" key="5">
    <source>
        <dbReference type="Pfam" id="PF06958"/>
    </source>
</evidence>
<proteinExistence type="predicted"/>
<keyword evidence="2" id="KW-0044">Antibiotic</keyword>
<keyword evidence="3" id="KW-0078">Bacteriocin</keyword>
<keyword evidence="7" id="KW-1185">Reference proteome</keyword>
<feature type="coiled-coil region" evidence="4">
    <location>
        <begin position="209"/>
        <end position="309"/>
    </location>
</feature>
<evidence type="ECO:0000256" key="1">
    <source>
        <dbReference type="ARBA" id="ARBA00022529"/>
    </source>
</evidence>
<evidence type="ECO:0000313" key="6">
    <source>
        <dbReference type="EMBL" id="QXI07177.1"/>
    </source>
</evidence>
<evidence type="ECO:0000256" key="2">
    <source>
        <dbReference type="ARBA" id="ARBA00023022"/>
    </source>
</evidence>
<evidence type="ECO:0000256" key="3">
    <source>
        <dbReference type="ARBA" id="ARBA00023048"/>
    </source>
</evidence>
<dbReference type="InterPro" id="IPR036302">
    <property type="entry name" value="Pyosin/cloacin_T_dom_sf"/>
</dbReference>
<dbReference type="Proteomes" id="UP000646386">
    <property type="component" value="Chromosome"/>
</dbReference>
<organism evidence="6 7">
    <name type="scientific">Pseudomonas tensinigenes</name>
    <dbReference type="NCBI Taxonomy" id="2745511"/>
    <lineage>
        <taxon>Bacteria</taxon>
        <taxon>Pseudomonadati</taxon>
        <taxon>Pseudomonadota</taxon>
        <taxon>Gammaproteobacteria</taxon>
        <taxon>Pseudomonadales</taxon>
        <taxon>Pseudomonadaceae</taxon>
        <taxon>Pseudomonas</taxon>
    </lineage>
</organism>
<dbReference type="RefSeq" id="WP_186616542.1">
    <property type="nucleotide sequence ID" value="NZ_CP077089.1"/>
</dbReference>
<name>A0ABX8Q0W9_9PSED</name>
<dbReference type="EMBL" id="CP077089">
    <property type="protein sequence ID" value="QXI07177.1"/>
    <property type="molecule type" value="Genomic_DNA"/>
</dbReference>
<evidence type="ECO:0000256" key="4">
    <source>
        <dbReference type="SAM" id="Coils"/>
    </source>
</evidence>
<keyword evidence="1" id="KW-0929">Antimicrobial</keyword>
<evidence type="ECO:0000313" key="7">
    <source>
        <dbReference type="Proteomes" id="UP000646386"/>
    </source>
</evidence>